<dbReference type="PANTHER" id="PTHR44013:SF1">
    <property type="entry name" value="ZINC-TYPE ALCOHOL DEHYDROGENASE-LIKE PROTEIN C16A3.02C"/>
    <property type="match status" value="1"/>
</dbReference>
<reference evidence="2 3" key="1">
    <citation type="journal article" date="2020" name="Nat. Food">
        <title>A phased Vanilla planifolia genome enables genetic improvement of flavour and production.</title>
        <authorList>
            <person name="Hasing T."/>
            <person name="Tang H."/>
            <person name="Brym M."/>
            <person name="Khazi F."/>
            <person name="Huang T."/>
            <person name="Chambers A.H."/>
        </authorList>
    </citation>
    <scope>NUCLEOTIDE SEQUENCE [LARGE SCALE GENOMIC DNA]</scope>
    <source>
        <tissue evidence="2">Leaf</tissue>
    </source>
</reference>
<name>A0A835VKW3_VANPL</name>
<dbReference type="InterPro" id="IPR011032">
    <property type="entry name" value="GroES-like_sf"/>
</dbReference>
<dbReference type="Gene3D" id="3.90.180.10">
    <property type="entry name" value="Medium-chain alcohol dehydrogenases, catalytic domain"/>
    <property type="match status" value="1"/>
</dbReference>
<proteinExistence type="predicted"/>
<dbReference type="InterPro" id="IPR013154">
    <property type="entry name" value="ADH-like_N"/>
</dbReference>
<organism evidence="2 3">
    <name type="scientific">Vanilla planifolia</name>
    <name type="common">Vanilla</name>
    <dbReference type="NCBI Taxonomy" id="51239"/>
    <lineage>
        <taxon>Eukaryota</taxon>
        <taxon>Viridiplantae</taxon>
        <taxon>Streptophyta</taxon>
        <taxon>Embryophyta</taxon>
        <taxon>Tracheophyta</taxon>
        <taxon>Spermatophyta</taxon>
        <taxon>Magnoliopsida</taxon>
        <taxon>Liliopsida</taxon>
        <taxon>Asparagales</taxon>
        <taxon>Orchidaceae</taxon>
        <taxon>Vanilloideae</taxon>
        <taxon>Vanilleae</taxon>
        <taxon>Vanilla</taxon>
    </lineage>
</organism>
<evidence type="ECO:0000313" key="2">
    <source>
        <dbReference type="EMBL" id="KAG0502702.1"/>
    </source>
</evidence>
<dbReference type="Proteomes" id="UP000639772">
    <property type="component" value="Chromosome 1"/>
</dbReference>
<comment type="caution">
    <text evidence="2">The sequence shown here is derived from an EMBL/GenBank/DDBJ whole genome shotgun (WGS) entry which is preliminary data.</text>
</comment>
<dbReference type="PANTHER" id="PTHR44013">
    <property type="entry name" value="ZINC-TYPE ALCOHOL DEHYDROGENASE-LIKE PROTEIN C16A3.02C"/>
    <property type="match status" value="1"/>
</dbReference>
<protein>
    <recommendedName>
        <fullName evidence="1">Alcohol dehydrogenase-like N-terminal domain-containing protein</fullName>
    </recommendedName>
</protein>
<dbReference type="Pfam" id="PF08240">
    <property type="entry name" value="ADH_N"/>
    <property type="match status" value="1"/>
</dbReference>
<dbReference type="SUPFAM" id="SSF50129">
    <property type="entry name" value="GroES-like"/>
    <property type="match status" value="1"/>
</dbReference>
<gene>
    <name evidence="2" type="ORF">HPP92_002774</name>
</gene>
<sequence length="140" mass="14266">MATAKTMRAVQYAGYGGGAAALKHVEIPLPHQRKNGALRPFLPSKFPFTPGVDVTGEIVEIGPEVNSLKKGDKVVSLLSVTTGGGLAEYAVASSTLTALRPSSMPPATAAALPPAALTALQALRSAGVKPTPQTTHPPTS</sequence>
<dbReference type="InterPro" id="IPR052733">
    <property type="entry name" value="Chloroplast_QOR"/>
</dbReference>
<dbReference type="AlphaFoldDB" id="A0A835VKW3"/>
<dbReference type="EMBL" id="JADCNM010000001">
    <property type="protein sequence ID" value="KAG0502702.1"/>
    <property type="molecule type" value="Genomic_DNA"/>
</dbReference>
<accession>A0A835VKW3</accession>
<evidence type="ECO:0000259" key="1">
    <source>
        <dbReference type="Pfam" id="PF08240"/>
    </source>
</evidence>
<dbReference type="OrthoDB" id="48317at2759"/>
<feature type="domain" description="Alcohol dehydrogenase-like N-terminal" evidence="1">
    <location>
        <begin position="20"/>
        <end position="96"/>
    </location>
</feature>
<evidence type="ECO:0000313" key="3">
    <source>
        <dbReference type="Proteomes" id="UP000639772"/>
    </source>
</evidence>